<keyword evidence="3" id="KW-1185">Reference proteome</keyword>
<proteinExistence type="predicted"/>
<evidence type="ECO:0000256" key="1">
    <source>
        <dbReference type="SAM" id="MobiDB-lite"/>
    </source>
</evidence>
<feature type="region of interest" description="Disordered" evidence="1">
    <location>
        <begin position="72"/>
        <end position="103"/>
    </location>
</feature>
<accession>A0A2I0J9H4</accession>
<dbReference type="EMBL" id="PGOL01001890">
    <property type="protein sequence ID" value="PKI52879.1"/>
    <property type="molecule type" value="Genomic_DNA"/>
</dbReference>
<gene>
    <name evidence="2" type="ORF">CRG98_026710</name>
</gene>
<dbReference type="AlphaFoldDB" id="A0A2I0J9H4"/>
<protein>
    <submittedName>
        <fullName evidence="2">Uncharacterized protein</fullName>
    </submittedName>
</protein>
<name>A0A2I0J9H4_PUNGR</name>
<organism evidence="2 3">
    <name type="scientific">Punica granatum</name>
    <name type="common">Pomegranate</name>
    <dbReference type="NCBI Taxonomy" id="22663"/>
    <lineage>
        <taxon>Eukaryota</taxon>
        <taxon>Viridiplantae</taxon>
        <taxon>Streptophyta</taxon>
        <taxon>Embryophyta</taxon>
        <taxon>Tracheophyta</taxon>
        <taxon>Spermatophyta</taxon>
        <taxon>Magnoliopsida</taxon>
        <taxon>eudicotyledons</taxon>
        <taxon>Gunneridae</taxon>
        <taxon>Pentapetalae</taxon>
        <taxon>rosids</taxon>
        <taxon>malvids</taxon>
        <taxon>Myrtales</taxon>
        <taxon>Lythraceae</taxon>
        <taxon>Punica</taxon>
    </lineage>
</organism>
<evidence type="ECO:0000313" key="2">
    <source>
        <dbReference type="EMBL" id="PKI52879.1"/>
    </source>
</evidence>
<evidence type="ECO:0000313" key="3">
    <source>
        <dbReference type="Proteomes" id="UP000233551"/>
    </source>
</evidence>
<comment type="caution">
    <text evidence="2">The sequence shown here is derived from an EMBL/GenBank/DDBJ whole genome shotgun (WGS) entry which is preliminary data.</text>
</comment>
<dbReference type="Proteomes" id="UP000233551">
    <property type="component" value="Unassembled WGS sequence"/>
</dbReference>
<reference evidence="2 3" key="1">
    <citation type="submission" date="2017-11" db="EMBL/GenBank/DDBJ databases">
        <title>De-novo sequencing of pomegranate (Punica granatum L.) genome.</title>
        <authorList>
            <person name="Akparov Z."/>
            <person name="Amiraslanov A."/>
            <person name="Hajiyeva S."/>
            <person name="Abbasov M."/>
            <person name="Kaur K."/>
            <person name="Hamwieh A."/>
            <person name="Solovyev V."/>
            <person name="Salamov A."/>
            <person name="Braich B."/>
            <person name="Kosarev P."/>
            <person name="Mahmoud A."/>
            <person name="Hajiyev E."/>
            <person name="Babayeva S."/>
            <person name="Izzatullayeva V."/>
            <person name="Mammadov A."/>
            <person name="Mammadov A."/>
            <person name="Sharifova S."/>
            <person name="Ojaghi J."/>
            <person name="Eynullazada K."/>
            <person name="Bayramov B."/>
            <person name="Abdulazimova A."/>
            <person name="Shahmuradov I."/>
        </authorList>
    </citation>
    <scope>NUCLEOTIDE SEQUENCE [LARGE SCALE GENOMIC DNA]</scope>
    <source>
        <strain evidence="3">cv. AG2017</strain>
        <tissue evidence="2">Leaf</tissue>
    </source>
</reference>
<sequence length="103" mass="11998">MEDFEPGFHFRTRILIVRPFTSHEFYTRALERNRPNKMGAWAWDEEPNRVDKGMEAGEGGYELLVELAHHQCPQNLPQAELRSKSVGGEEEDDDDKEEHQEEG</sequence>